<gene>
    <name evidence="1" type="ORF">SAMN05421788_106248</name>
</gene>
<dbReference type="EMBL" id="FTOR01000006">
    <property type="protein sequence ID" value="SIT25151.1"/>
    <property type="molecule type" value="Genomic_DNA"/>
</dbReference>
<evidence type="ECO:0000313" key="1">
    <source>
        <dbReference type="EMBL" id="SIT25151.1"/>
    </source>
</evidence>
<organism evidence="1 2">
    <name type="scientific">Filimonas lacunae</name>
    <dbReference type="NCBI Taxonomy" id="477680"/>
    <lineage>
        <taxon>Bacteria</taxon>
        <taxon>Pseudomonadati</taxon>
        <taxon>Bacteroidota</taxon>
        <taxon>Chitinophagia</taxon>
        <taxon>Chitinophagales</taxon>
        <taxon>Chitinophagaceae</taxon>
        <taxon>Filimonas</taxon>
    </lineage>
</organism>
<proteinExistence type="predicted"/>
<keyword evidence="2" id="KW-1185">Reference proteome</keyword>
<protein>
    <submittedName>
        <fullName evidence="1">Uncharacterized protein</fullName>
    </submittedName>
</protein>
<sequence>MSKTGAIIIEAQDINTDIYREILRNLLSFNWCYTNNGLVSFMINGSHDYEQESVSNIEHILEKISNSVSGQMSTTIDLVYKESNLGIGLGFISSTRIFISIIDDVRMLPGLGIVDFSWYLINIKPLFELLKYYRVECIFD</sequence>
<name>A0A1N7QQK8_9BACT</name>
<dbReference type="RefSeq" id="WP_076380443.1">
    <property type="nucleotide sequence ID" value="NZ_AP017422.1"/>
</dbReference>
<evidence type="ECO:0000313" key="2">
    <source>
        <dbReference type="Proteomes" id="UP000186917"/>
    </source>
</evidence>
<accession>A0A1N7QQK8</accession>
<dbReference type="AlphaFoldDB" id="A0A1N7QQK8"/>
<reference evidence="2" key="1">
    <citation type="submission" date="2017-01" db="EMBL/GenBank/DDBJ databases">
        <authorList>
            <person name="Varghese N."/>
            <person name="Submissions S."/>
        </authorList>
    </citation>
    <scope>NUCLEOTIDE SEQUENCE [LARGE SCALE GENOMIC DNA]</scope>
    <source>
        <strain evidence="2">DSM 21054</strain>
    </source>
</reference>
<dbReference type="STRING" id="477680.SAMN05421788_106248"/>
<dbReference type="Proteomes" id="UP000186917">
    <property type="component" value="Unassembled WGS sequence"/>
</dbReference>